<dbReference type="EMBL" id="CACVBM020001287">
    <property type="protein sequence ID" value="CAA7043904.1"/>
    <property type="molecule type" value="Genomic_DNA"/>
</dbReference>
<dbReference type="Proteomes" id="UP000467841">
    <property type="component" value="Unassembled WGS sequence"/>
</dbReference>
<protein>
    <recommendedName>
        <fullName evidence="2">EF-hand domain-containing protein</fullName>
    </recommendedName>
</protein>
<dbReference type="InterPro" id="IPR011992">
    <property type="entry name" value="EF-hand-dom_pair"/>
</dbReference>
<dbReference type="PROSITE" id="PS50222">
    <property type="entry name" value="EF_HAND_2"/>
    <property type="match status" value="2"/>
</dbReference>
<keyword evidence="1" id="KW-0106">Calcium</keyword>
<dbReference type="InterPro" id="IPR044590">
    <property type="entry name" value="CML48/49/50"/>
</dbReference>
<dbReference type="Pfam" id="PF13202">
    <property type="entry name" value="EF-hand_5"/>
    <property type="match status" value="1"/>
</dbReference>
<accession>A0A6D2JUM5</accession>
<dbReference type="EMBL" id="CACVBM020000443">
    <property type="protein sequence ID" value="CAA7019022.1"/>
    <property type="molecule type" value="Genomic_DNA"/>
</dbReference>
<reference evidence="4 5" key="1">
    <citation type="submission" date="2020-01" db="EMBL/GenBank/DDBJ databases">
        <authorList>
            <person name="Mishra B."/>
        </authorList>
    </citation>
    <scope>NUCLEOTIDE SEQUENCE [LARGE SCALE GENOMIC DNA]</scope>
</reference>
<dbReference type="PANTHER" id="PTHR46824">
    <property type="entry name" value="CALCIUM-BINDING PROTEIN CML48-RELATED"/>
    <property type="match status" value="1"/>
</dbReference>
<feature type="domain" description="EF-hand" evidence="2">
    <location>
        <begin position="122"/>
        <end position="157"/>
    </location>
</feature>
<keyword evidence="5" id="KW-1185">Reference proteome</keyword>
<dbReference type="SMART" id="SM00054">
    <property type="entry name" value="EFh"/>
    <property type="match status" value="2"/>
</dbReference>
<evidence type="ECO:0000313" key="3">
    <source>
        <dbReference type="EMBL" id="CAA7019022.1"/>
    </source>
</evidence>
<name>A0A6D2JUM5_9BRAS</name>
<gene>
    <name evidence="4" type="ORF">MERR_LOCUS31139</name>
    <name evidence="3" type="ORF">MERR_LOCUS6257</name>
</gene>
<organism evidence="4 5">
    <name type="scientific">Microthlaspi erraticum</name>
    <dbReference type="NCBI Taxonomy" id="1685480"/>
    <lineage>
        <taxon>Eukaryota</taxon>
        <taxon>Viridiplantae</taxon>
        <taxon>Streptophyta</taxon>
        <taxon>Embryophyta</taxon>
        <taxon>Tracheophyta</taxon>
        <taxon>Spermatophyta</taxon>
        <taxon>Magnoliopsida</taxon>
        <taxon>eudicotyledons</taxon>
        <taxon>Gunneridae</taxon>
        <taxon>Pentapetalae</taxon>
        <taxon>rosids</taxon>
        <taxon>malvids</taxon>
        <taxon>Brassicales</taxon>
        <taxon>Brassicaceae</taxon>
        <taxon>Coluteocarpeae</taxon>
        <taxon>Microthlaspi</taxon>
    </lineage>
</organism>
<evidence type="ECO:0000313" key="5">
    <source>
        <dbReference type="Proteomes" id="UP000467841"/>
    </source>
</evidence>
<evidence type="ECO:0000313" key="4">
    <source>
        <dbReference type="EMBL" id="CAA7043904.1"/>
    </source>
</evidence>
<dbReference type="CDD" id="cd16180">
    <property type="entry name" value="EFh_PEF_Group_I"/>
    <property type="match status" value="1"/>
</dbReference>
<dbReference type="PANTHER" id="PTHR46824:SF2">
    <property type="entry name" value="CALCIUM-BINDING PROTEIN CML48-RELATED"/>
    <property type="match status" value="1"/>
</dbReference>
<proteinExistence type="predicted"/>
<dbReference type="Gene3D" id="1.10.238.10">
    <property type="entry name" value="EF-hand"/>
    <property type="match status" value="1"/>
</dbReference>
<feature type="domain" description="EF-hand" evidence="2">
    <location>
        <begin position="53"/>
        <end position="88"/>
    </location>
</feature>
<dbReference type="OrthoDB" id="186625at2759"/>
<dbReference type="InterPro" id="IPR002048">
    <property type="entry name" value="EF_hand_dom"/>
</dbReference>
<evidence type="ECO:0000259" key="2">
    <source>
        <dbReference type="PROSITE" id="PS50222"/>
    </source>
</evidence>
<dbReference type="InterPro" id="IPR018247">
    <property type="entry name" value="EF_Hand_1_Ca_BS"/>
</dbReference>
<dbReference type="GO" id="GO:0005509">
    <property type="term" value="F:calcium ion binding"/>
    <property type="evidence" value="ECO:0007669"/>
    <property type="project" value="InterPro"/>
</dbReference>
<sequence length="229" mass="25792">MAYSNAHAPSAPELPESFGHQLNEEGRYSYAYPHGASGQSNQKFGSSGMFPPETHPDIVRSFESADRDRSGFLDESELRQALSFSGYDGISHRTIRVLVFIYKSPADSLLRLGPKEYVELWNCLAQWRAKFDRHDRDKSGTMSSLELRDAFYQLGYMIPSSVLQLIISNFDDGTGKTVDLCFDTFLECGMIVKGLTEKFKEKDPGYTGYATLSYDVFMSMVIPFVASYD</sequence>
<dbReference type="PROSITE" id="PS00018">
    <property type="entry name" value="EF_HAND_1"/>
    <property type="match status" value="2"/>
</dbReference>
<dbReference type="AlphaFoldDB" id="A0A6D2JUM5"/>
<evidence type="ECO:0000256" key="1">
    <source>
        <dbReference type="ARBA" id="ARBA00022837"/>
    </source>
</evidence>
<dbReference type="SUPFAM" id="SSF47473">
    <property type="entry name" value="EF-hand"/>
    <property type="match status" value="1"/>
</dbReference>